<evidence type="ECO:0000256" key="2">
    <source>
        <dbReference type="ARBA" id="ARBA00009774"/>
    </source>
</evidence>
<keyword evidence="7" id="KW-1185">Reference proteome</keyword>
<evidence type="ECO:0000256" key="4">
    <source>
        <dbReference type="ARBA" id="ARBA00023235"/>
    </source>
</evidence>
<dbReference type="GO" id="GO:0016993">
    <property type="term" value="F:precorrin-8X methylmutase activity"/>
    <property type="evidence" value="ECO:0007669"/>
    <property type="project" value="InterPro"/>
</dbReference>
<keyword evidence="3" id="KW-0169">Cobalamin biosynthesis</keyword>
<evidence type="ECO:0000259" key="5">
    <source>
        <dbReference type="Pfam" id="PF02570"/>
    </source>
</evidence>
<organism evidence="6 7">
    <name type="scientific">Johnsonella ignava ATCC 51276</name>
    <dbReference type="NCBI Taxonomy" id="679200"/>
    <lineage>
        <taxon>Bacteria</taxon>
        <taxon>Bacillati</taxon>
        <taxon>Bacillota</taxon>
        <taxon>Clostridia</taxon>
        <taxon>Lachnospirales</taxon>
        <taxon>Lachnospiraceae</taxon>
        <taxon>Johnsonella</taxon>
    </lineage>
</organism>
<reference evidence="6 7" key="1">
    <citation type="submission" date="2011-08" db="EMBL/GenBank/DDBJ databases">
        <title>The Genome Sequence of Johnsonella ignava ATCC 51276.</title>
        <authorList>
            <consortium name="The Broad Institute Genome Sequencing Platform"/>
            <person name="Earl A."/>
            <person name="Ward D."/>
            <person name="Feldgarden M."/>
            <person name="Gevers D."/>
            <person name="Izard J."/>
            <person name="Blanton J.M."/>
            <person name="Baranova O.V."/>
            <person name="Dewhirst F.E."/>
            <person name="Young S.K."/>
            <person name="Zeng Q."/>
            <person name="Gargeya S."/>
            <person name="Fitzgerald M."/>
            <person name="Haas B."/>
            <person name="Abouelleil A."/>
            <person name="Alvarado L."/>
            <person name="Arachchi H.M."/>
            <person name="Berlin A."/>
            <person name="Brown A."/>
            <person name="Chapman S.B."/>
            <person name="Chen Z."/>
            <person name="Dunbar C."/>
            <person name="Freedman E."/>
            <person name="Gearin G."/>
            <person name="Gellesch M."/>
            <person name="Goldberg J."/>
            <person name="Griggs A."/>
            <person name="Gujja S."/>
            <person name="Heiman D."/>
            <person name="Howarth C."/>
            <person name="Larson L."/>
            <person name="Lui A."/>
            <person name="MacDonald P.J.P."/>
            <person name="Montmayeur A."/>
            <person name="Murphy C."/>
            <person name="Neiman D."/>
            <person name="Pearson M."/>
            <person name="Priest M."/>
            <person name="Roberts A."/>
            <person name="Saif S."/>
            <person name="Shea T."/>
            <person name="Shenoy N."/>
            <person name="Sisk P."/>
            <person name="Stolte C."/>
            <person name="Sykes S."/>
            <person name="Wortman J."/>
            <person name="Nusbaum C."/>
            <person name="Birren B."/>
        </authorList>
    </citation>
    <scope>NUCLEOTIDE SEQUENCE [LARGE SCALE GENOMIC DNA]</scope>
    <source>
        <strain evidence="6 7">ATCC 51276</strain>
    </source>
</reference>
<dbReference type="Gene3D" id="3.40.50.10230">
    <property type="entry name" value="Cobalamin biosynthesis CobH/CbiC, precorrin-8X methylmutase"/>
    <property type="match status" value="1"/>
</dbReference>
<name>G5GG48_9FIRM</name>
<accession>G5GG48</accession>
<evidence type="ECO:0000313" key="7">
    <source>
        <dbReference type="Proteomes" id="UP000003011"/>
    </source>
</evidence>
<dbReference type="Pfam" id="PF02570">
    <property type="entry name" value="CbiC"/>
    <property type="match status" value="1"/>
</dbReference>
<dbReference type="PANTHER" id="PTHR43588">
    <property type="entry name" value="COBALT-PRECORRIN-8 METHYLMUTASE"/>
    <property type="match status" value="1"/>
</dbReference>
<evidence type="ECO:0000256" key="3">
    <source>
        <dbReference type="ARBA" id="ARBA00022573"/>
    </source>
</evidence>
<dbReference type="PATRIC" id="fig|679200.3.peg.567"/>
<dbReference type="PANTHER" id="PTHR43588:SF1">
    <property type="entry name" value="COBALT-PRECORRIN-8 METHYLMUTASE"/>
    <property type="match status" value="1"/>
</dbReference>
<dbReference type="InterPro" id="IPR003722">
    <property type="entry name" value="Cbl_synth_CobH/CbiC"/>
</dbReference>
<evidence type="ECO:0000256" key="1">
    <source>
        <dbReference type="ARBA" id="ARBA00004953"/>
    </source>
</evidence>
<dbReference type="RefSeq" id="WP_005539662.1">
    <property type="nucleotide sequence ID" value="NZ_JH378830.1"/>
</dbReference>
<dbReference type="AlphaFoldDB" id="G5GG48"/>
<dbReference type="eggNOG" id="COG2082">
    <property type="taxonomic scope" value="Bacteria"/>
</dbReference>
<comment type="similarity">
    <text evidence="2">Belongs to the CobH/CbiC family.</text>
</comment>
<evidence type="ECO:0000313" key="6">
    <source>
        <dbReference type="EMBL" id="EHI56258.1"/>
    </source>
</evidence>
<dbReference type="InterPro" id="IPR036588">
    <property type="entry name" value="CobH/CbiC_sf"/>
</dbReference>
<sequence length="215" mass="23772">MFVKPEMIEKESMRLIEEGMDKKRIAFYSKRELKIVKRCIHTSADFDYQYNMIFSKDVVGNAFEIFKRGAVVVCDTAMAAAGINKRVLGELNSEVRSFIADEDVAKEAAERGITRSAICIERAASLYEKSKKPVIIAVGNAPTALIKLHEMIKDGSFIPDLIIGVPVGFVNVVESKELILSDNCKCIVSAGRKGGSNIAACIVNSIMYQLKEENI</sequence>
<feature type="domain" description="Cobalamin biosynthesis precorrin-8X methylmutase CobH/CbiC" evidence="5">
    <location>
        <begin position="8"/>
        <end position="208"/>
    </location>
</feature>
<dbReference type="STRING" id="679200.HMPREF9333_00537"/>
<gene>
    <name evidence="6" type="ORF">HMPREF9333_00537</name>
</gene>
<dbReference type="OrthoDB" id="9780708at2"/>
<dbReference type="Proteomes" id="UP000003011">
    <property type="component" value="Unassembled WGS sequence"/>
</dbReference>
<dbReference type="SUPFAM" id="SSF63965">
    <property type="entry name" value="Precorrin-8X methylmutase CbiC/CobH"/>
    <property type="match status" value="1"/>
</dbReference>
<dbReference type="GO" id="GO:0009236">
    <property type="term" value="P:cobalamin biosynthetic process"/>
    <property type="evidence" value="ECO:0007669"/>
    <property type="project" value="UniProtKB-UniPathway"/>
</dbReference>
<proteinExistence type="inferred from homology"/>
<comment type="caution">
    <text evidence="6">The sequence shown here is derived from an EMBL/GenBank/DDBJ whole genome shotgun (WGS) entry which is preliminary data.</text>
</comment>
<comment type="pathway">
    <text evidence="1">Cofactor biosynthesis; adenosylcobalamin biosynthesis.</text>
</comment>
<dbReference type="HOGENOM" id="CLU_084703_1_1_9"/>
<protein>
    <recommendedName>
        <fullName evidence="5">Cobalamin biosynthesis precorrin-8X methylmutase CobH/CbiC domain-containing protein</fullName>
    </recommendedName>
</protein>
<dbReference type="UniPathway" id="UPA00148"/>
<keyword evidence="4" id="KW-0413">Isomerase</keyword>
<dbReference type="EMBL" id="ACZL01000011">
    <property type="protein sequence ID" value="EHI56258.1"/>
    <property type="molecule type" value="Genomic_DNA"/>
</dbReference>